<proteinExistence type="predicted"/>
<keyword evidence="2" id="KW-1185">Reference proteome</keyword>
<evidence type="ECO:0000313" key="3">
    <source>
        <dbReference type="WBParaSite" id="nRc.2.0.1.t15687-RA"/>
    </source>
</evidence>
<dbReference type="Proteomes" id="UP000887565">
    <property type="component" value="Unplaced"/>
</dbReference>
<evidence type="ECO:0000313" key="2">
    <source>
        <dbReference type="Proteomes" id="UP000887565"/>
    </source>
</evidence>
<dbReference type="AlphaFoldDB" id="A0A915INX7"/>
<keyword evidence="1" id="KW-0732">Signal</keyword>
<protein>
    <submittedName>
        <fullName evidence="3">Uncharacterized protein</fullName>
    </submittedName>
</protein>
<accession>A0A915INX7</accession>
<reference evidence="3" key="1">
    <citation type="submission" date="2022-11" db="UniProtKB">
        <authorList>
            <consortium name="WormBaseParasite"/>
        </authorList>
    </citation>
    <scope>IDENTIFICATION</scope>
</reference>
<organism evidence="2 3">
    <name type="scientific">Romanomermis culicivorax</name>
    <name type="common">Nematode worm</name>
    <dbReference type="NCBI Taxonomy" id="13658"/>
    <lineage>
        <taxon>Eukaryota</taxon>
        <taxon>Metazoa</taxon>
        <taxon>Ecdysozoa</taxon>
        <taxon>Nematoda</taxon>
        <taxon>Enoplea</taxon>
        <taxon>Dorylaimia</taxon>
        <taxon>Mermithida</taxon>
        <taxon>Mermithoidea</taxon>
        <taxon>Mermithidae</taxon>
        <taxon>Romanomermis</taxon>
    </lineage>
</organism>
<dbReference type="WBParaSite" id="nRc.2.0.1.t15687-RA">
    <property type="protein sequence ID" value="nRc.2.0.1.t15687-RA"/>
    <property type="gene ID" value="nRc.2.0.1.g15687"/>
</dbReference>
<evidence type="ECO:0000256" key="1">
    <source>
        <dbReference type="SAM" id="SignalP"/>
    </source>
</evidence>
<sequence>MIHCIGLLFGQCLSLAIPHEPYRNLPVKPRSNDYFSNISIIKLRKIQDSCFILNNTNIFISKCLELSTIYDRIEINSLNSSRKIVYSSEITWNDNTTLLIICFEPPAKCQFVFIDYKQKRFRKRAEVPLFEHPIDTVALISTDLLTLENSSGVFALDLIYFYTSKEEKISQTRFRRIRTFFDENLNFLKSDLISQRDEFTNHRVENVLAFHFGGFAYFLRVVAHRETSSWLLAVALERLCLHYRATWNESFAGIHSPLLLLKPEMNEFGPKLLTSKSPVAANFDPETNILQVFVGEYDDRKLVYSMHVYDMQNVYREINQHRISVSSTKFQYFVNCYDNASNTSNDLPLPNQ</sequence>
<name>A0A915INX7_ROMCU</name>
<feature type="chain" id="PRO_5037020751" evidence="1">
    <location>
        <begin position="19"/>
        <end position="352"/>
    </location>
</feature>
<feature type="signal peptide" evidence="1">
    <location>
        <begin position="1"/>
        <end position="18"/>
    </location>
</feature>